<feature type="region of interest" description="Disordered" evidence="30">
    <location>
        <begin position="953"/>
        <end position="982"/>
    </location>
</feature>
<dbReference type="InterPro" id="IPR013783">
    <property type="entry name" value="Ig-like_fold"/>
</dbReference>
<dbReference type="SUPFAM" id="SSF53850">
    <property type="entry name" value="Periplasmic binding protein-like II"/>
    <property type="match status" value="1"/>
</dbReference>
<dbReference type="FunFam" id="1.20.920.10:FF:000002">
    <property type="entry name" value="Bromodomain-containing protein 4"/>
    <property type="match status" value="1"/>
</dbReference>
<dbReference type="PROSITE" id="PS51465">
    <property type="entry name" value="KAZAL_2"/>
    <property type="match status" value="1"/>
</dbReference>
<dbReference type="InterPro" id="IPR001487">
    <property type="entry name" value="Bromodomain"/>
</dbReference>
<dbReference type="FunFam" id="3.40.190.10:FF:000012">
    <property type="entry name" value="glutamate receptor ionotropic, NMDA 1 isoform X2"/>
    <property type="match status" value="1"/>
</dbReference>
<dbReference type="SMART" id="SM00079">
    <property type="entry name" value="PBPe"/>
    <property type="match status" value="1"/>
</dbReference>
<dbReference type="SMART" id="SM00121">
    <property type="entry name" value="IB"/>
    <property type="match status" value="1"/>
</dbReference>
<dbReference type="InterPro" id="IPR003599">
    <property type="entry name" value="Ig_sub"/>
</dbReference>
<dbReference type="Gene3D" id="3.40.190.10">
    <property type="entry name" value="Periplasmic binding protein-like II"/>
    <property type="match status" value="3"/>
</dbReference>
<evidence type="ECO:0000256" key="21">
    <source>
        <dbReference type="ARBA" id="ARBA00023257"/>
    </source>
</evidence>
<dbReference type="FunFam" id="3.40.190.10:FF:000025">
    <property type="entry name" value="glutamate receptor ionotropic, NMDA 1 isoform X3"/>
    <property type="match status" value="1"/>
</dbReference>
<evidence type="ECO:0000256" key="28">
    <source>
        <dbReference type="ARBA" id="ARBA00036634"/>
    </source>
</evidence>
<evidence type="ECO:0000256" key="20">
    <source>
        <dbReference type="ARBA" id="ARBA00023180"/>
    </source>
</evidence>
<dbReference type="InterPro" id="IPR019594">
    <property type="entry name" value="Glu/Gly-bd"/>
</dbReference>
<dbReference type="InterPro" id="IPR050935">
    <property type="entry name" value="Bromo_chromatin_reader"/>
</dbReference>
<feature type="domain" description="Ig-like" evidence="33">
    <location>
        <begin position="1182"/>
        <end position="1279"/>
    </location>
</feature>
<evidence type="ECO:0000256" key="3">
    <source>
        <dbReference type="ARBA" id="ARBA00016504"/>
    </source>
</evidence>
<reference evidence="37" key="1">
    <citation type="submission" date="2024-04" db="EMBL/GenBank/DDBJ databases">
        <title>Salinicola lusitanus LLJ914,a marine bacterium isolated from the Okinawa Trough.</title>
        <authorList>
            <person name="Li J."/>
        </authorList>
    </citation>
    <scope>NUCLEOTIDE SEQUENCE [LARGE SCALE GENOMIC DNA]</scope>
</reference>
<evidence type="ECO:0000256" key="2">
    <source>
        <dbReference type="ARBA" id="ARBA00005374"/>
    </source>
</evidence>
<evidence type="ECO:0000256" key="10">
    <source>
        <dbReference type="ARBA" id="ARBA00022833"/>
    </source>
</evidence>
<keyword evidence="6 31" id="KW-0812">Transmembrane</keyword>
<dbReference type="FunFam" id="3.40.50.2300:FF:000204">
    <property type="entry name" value="glutamate receptor ionotropic, NMDA 1 isoform X2"/>
    <property type="match status" value="1"/>
</dbReference>
<keyword evidence="13 31" id="KW-1133">Transmembrane helix</keyword>
<dbReference type="PROSITE" id="PS51323">
    <property type="entry name" value="IGFBP_N_2"/>
    <property type="match status" value="1"/>
</dbReference>
<name>A0AAW0NIB1_9GOBI</name>
<dbReference type="InterPro" id="IPR036058">
    <property type="entry name" value="Kazal_dom_sf"/>
</dbReference>
<feature type="transmembrane region" description="Helical" evidence="31">
    <location>
        <begin position="574"/>
        <end position="592"/>
    </location>
</feature>
<dbReference type="GO" id="GO:0070588">
    <property type="term" value="P:calcium ion transmembrane transport"/>
    <property type="evidence" value="ECO:0007669"/>
    <property type="project" value="UniProtKB-ARBA"/>
</dbReference>
<dbReference type="Pfam" id="PF07648">
    <property type="entry name" value="Kazal_2"/>
    <property type="match status" value="1"/>
</dbReference>
<evidence type="ECO:0000259" key="32">
    <source>
        <dbReference type="PROSITE" id="PS50014"/>
    </source>
</evidence>
<evidence type="ECO:0000256" key="26">
    <source>
        <dbReference type="ARBA" id="ARBA00034430"/>
    </source>
</evidence>
<keyword evidence="5" id="KW-1003">Cell membrane</keyword>
<keyword evidence="10" id="KW-0862">Zinc</keyword>
<dbReference type="InterPro" id="IPR002350">
    <property type="entry name" value="Kazal_dom"/>
</dbReference>
<dbReference type="InterPro" id="IPR007110">
    <property type="entry name" value="Ig-like_dom"/>
</dbReference>
<comment type="similarity">
    <text evidence="2">Belongs to the glutamate-gated ion channel (TC 1.A.10.1) family. NR1/GRIN1 subfamily.</text>
</comment>
<keyword evidence="14" id="KW-0770">Synapse</keyword>
<keyword evidence="18" id="KW-1015">Disulfide bond</keyword>
<keyword evidence="16 29" id="KW-0103">Bromodomain</keyword>
<dbReference type="GO" id="GO:0017146">
    <property type="term" value="C:NMDA selective glutamate receptor complex"/>
    <property type="evidence" value="ECO:0007669"/>
    <property type="project" value="UniProtKB-ARBA"/>
</dbReference>
<dbReference type="Gene3D" id="4.10.40.20">
    <property type="match status" value="1"/>
</dbReference>
<evidence type="ECO:0000256" key="19">
    <source>
        <dbReference type="ARBA" id="ARBA00023170"/>
    </source>
</evidence>
<evidence type="ECO:0000313" key="36">
    <source>
        <dbReference type="EMBL" id="KAK7899558.1"/>
    </source>
</evidence>
<dbReference type="GO" id="GO:0046872">
    <property type="term" value="F:metal ion binding"/>
    <property type="evidence" value="ECO:0007669"/>
    <property type="project" value="UniProtKB-KW"/>
</dbReference>
<keyword evidence="11" id="KW-0106">Calcium</keyword>
<sequence>MHRSWTGCTGVGLDAPELDWMHRMVRWFPLVAVLHFCALALCGCEPRIVNIGAVLSQKRYEQVFKEAVSQANTLYGKDKFKMNAISVTHKPNAIQMALSVCEDLISNQVYAILVSHPPQSSDHLTPTPVSYTAGFYRIPVVGLTTRMSIYSDKSIHLSFLRTVPPFSHQALVWFDLMREFRWNHIILIVSDDHEGRAAQKRLETLLEERETKTKNRNFEQMDLQHFDFRRTPKAEKVLLFSQDTNLTALLLEAKDLEARVIILSASEDEAAAVYKAARQLNMTGAGYVWLVGEREMTGKALQEAPDGLLGLQLINGKNESAHIADAVGVVAQSLQELFEKENITEPPRGCVGNTNIWRTGPLFKRVLMSSKYPDGLTGRIEFNDDGDRRFATYGILNYQQKPGRLVQVGVFNGTQVVMNPQRKIIWPGGETEKPLGYQMSTRLKIVTIHQEPFVYVKPTKTDGTCKEEYTVNGVLIKKVICTGPNGTIPGQPIVPQCCYGFCIDLLIKLAMSMNFTYEVHLVADGKFGTQERVNNSNKKEWNGMMGELLGGLADMIEIPRSTLDSFMQPFQSTLWLLVGLSVHVVAVMLYLLDRFSPFGRFKVNSEEEEEDALTLSSAMWFSWGVLLNSGIGEGAPRSFSARILGMVWAGFAMIIVASYTANLAAFLVLDRPEERITGINDPRLRNPSDKFIYATVKQSSVDIYFRRQVELSTMYRHMEKHNYESAAEAIQAVRDNKLHAFIWDSAVLEFEASQKCDLVTTGELFFRSGFGIGMRKDSPWKQNVSLAILSSHENGFMEDLDKTWVRYQECDSRSNAPATLTFENMAGIVAGIFLIFIEIAYKRHKDARRKQMQLAFAAVNVWRKNLQDRKSGRAEPEPKLKPSFRSITGSCDLKHRRADGDATPYPTDIAGQLNLSDPSVSTVLLLHLKLSPVSCSLQTRVCRLALRLQTCSKPGPNPAPDLPKPGPNPAPDLPKPGPNQAGPGFARLKTQLLWIIHNFCATFLFAFWKTDAQSFSWTQIIMKSVFFLVWTLHLVWTFPSSTPPGPSSEPVLAPYEEEDPVDPRCPPCDPSLCPPAVGCRAGLVRDACGCCEECGNVLGQSCDPPGPRPGLHGLCGSGMRCAVDPRPGAADEQDELLCVCDQQEALCGSDGSTYTNRCEFNEASFFNPLLKVKGKGPCKTVPVIKVPPQTQVNTSGSLLLFLCEVYAFPAATVEWRREGQEGALPGDDPHLSVQSRGGPLKFELSSWLQIEGAGLQDAGTYQCVARNKLGTVSASAQLQIMTQEDLSSFLENSISEMKQLLEQDYDQDFHGTRSADQRDQRSASTQSRAMDMCGSRLSTNSGQCSPRVLCCVLTQHHVGRPRDSAPSPPAITNPPPPEVTNPSKPGRKTNQLQYMQNVVVKTLWKHQFAWPFYQPVDAIKLCLADYHKVIKNPMDMGTIKKRLENNYYWSASEAMQDFNTMFTNCYIYNKPTDDIVLMAQALEKIFLQKVAQMPQEEVALLPPAPKGKKQSKQPAATTVNQQQAESSSPSPSQTPVISATPTPLQATPPATAPQPPATIMPSAQPVVKQKKGVKRKADTTTPTTSAISSSRADSPSGPEPKTKPSRRPRPSPERNLERPRRWAELRRPWEEPNDRARGSWASK</sequence>
<dbReference type="CDD" id="cd00104">
    <property type="entry name" value="KAZAL_FS"/>
    <property type="match status" value="1"/>
</dbReference>
<comment type="catalytic activity">
    <reaction evidence="27">
        <text>Na(+)(in) = Na(+)(out)</text>
        <dbReference type="Rhea" id="RHEA:34963"/>
        <dbReference type="ChEBI" id="CHEBI:29101"/>
    </reaction>
</comment>
<dbReference type="InterPro" id="IPR036179">
    <property type="entry name" value="Ig-like_dom_sf"/>
</dbReference>
<dbReference type="SMART" id="SM00280">
    <property type="entry name" value="KAZAL"/>
    <property type="match status" value="1"/>
</dbReference>
<feature type="compositionally biased region" description="Pro residues" evidence="30">
    <location>
        <begin position="1366"/>
        <end position="1379"/>
    </location>
</feature>
<dbReference type="Gene3D" id="1.20.920.10">
    <property type="entry name" value="Bromodomain-like"/>
    <property type="match status" value="1"/>
</dbReference>
<protein>
    <recommendedName>
        <fullName evidence="3">Glutamate receptor ionotropic, NMDA 1</fullName>
    </recommendedName>
    <alternativeName>
        <fullName evidence="24">N-methyl-D-aspartate receptor subunit NR1</fullName>
    </alternativeName>
</protein>
<dbReference type="Pfam" id="PF13927">
    <property type="entry name" value="Ig_3"/>
    <property type="match status" value="1"/>
</dbReference>
<keyword evidence="12" id="KW-0460">Magnesium</keyword>
<dbReference type="PANTHER" id="PTHR22880:SF246">
    <property type="entry name" value="BROMODOMAIN-CONTAINING PROTEIN 3"/>
    <property type="match status" value="1"/>
</dbReference>
<keyword evidence="21" id="KW-0628">Postsynaptic cell membrane</keyword>
<keyword evidence="7" id="KW-0479">Metal-binding</keyword>
<dbReference type="Proteomes" id="UP001460270">
    <property type="component" value="Unassembled WGS sequence"/>
</dbReference>
<dbReference type="SMART" id="SM00408">
    <property type="entry name" value="IGc2"/>
    <property type="match status" value="1"/>
</dbReference>
<evidence type="ECO:0000256" key="31">
    <source>
        <dbReference type="SAM" id="Phobius"/>
    </source>
</evidence>
<dbReference type="CDD" id="cd13719">
    <property type="entry name" value="PBP2_iGluR_NMDA_Nr1"/>
    <property type="match status" value="1"/>
</dbReference>
<dbReference type="InterPro" id="IPR018359">
    <property type="entry name" value="Bromodomain_CS"/>
</dbReference>
<dbReference type="InterPro" id="IPR000867">
    <property type="entry name" value="IGFBP-like"/>
</dbReference>
<dbReference type="Gene3D" id="3.30.60.30">
    <property type="match status" value="1"/>
</dbReference>
<feature type="domain" description="Kazal-like" evidence="35">
    <location>
        <begin position="1138"/>
        <end position="1180"/>
    </location>
</feature>
<dbReference type="InterPro" id="IPR049872">
    <property type="entry name" value="NMDA1-like_ligand-bd"/>
</dbReference>
<comment type="catalytic activity">
    <reaction evidence="28">
        <text>Ca(2+)(in) = Ca(2+)(out)</text>
        <dbReference type="Rhea" id="RHEA:29671"/>
        <dbReference type="ChEBI" id="CHEBI:29108"/>
    </reaction>
</comment>
<evidence type="ECO:0000256" key="23">
    <source>
        <dbReference type="ARBA" id="ARBA00023303"/>
    </source>
</evidence>
<evidence type="ECO:0000256" key="13">
    <source>
        <dbReference type="ARBA" id="ARBA00022989"/>
    </source>
</evidence>
<feature type="compositionally biased region" description="Basic and acidic residues" evidence="30">
    <location>
        <begin position="1311"/>
        <end position="1321"/>
    </location>
</feature>
<comment type="catalytic activity">
    <reaction evidence="26">
        <text>K(+)(in) = K(+)(out)</text>
        <dbReference type="Rhea" id="RHEA:29463"/>
        <dbReference type="ChEBI" id="CHEBI:29103"/>
    </reaction>
</comment>
<dbReference type="GO" id="GO:0005634">
    <property type="term" value="C:nucleus"/>
    <property type="evidence" value="ECO:0007669"/>
    <property type="project" value="TreeGrafter"/>
</dbReference>
<dbReference type="GO" id="GO:0005576">
    <property type="term" value="C:extracellular region"/>
    <property type="evidence" value="ECO:0007669"/>
    <property type="project" value="InterPro"/>
</dbReference>
<dbReference type="EMBL" id="JBBPFD010000014">
    <property type="protein sequence ID" value="KAK7899558.1"/>
    <property type="molecule type" value="Genomic_DNA"/>
</dbReference>
<dbReference type="Pfam" id="PF00060">
    <property type="entry name" value="Lig_chan"/>
    <property type="match status" value="1"/>
</dbReference>
<evidence type="ECO:0000256" key="6">
    <source>
        <dbReference type="ARBA" id="ARBA00022692"/>
    </source>
</evidence>
<dbReference type="InterPro" id="IPR003598">
    <property type="entry name" value="Ig_sub2"/>
</dbReference>
<keyword evidence="9" id="KW-0677">Repeat</keyword>
<dbReference type="FunFam" id="1.10.287.70:FF:000087">
    <property type="entry name" value="glutamate receptor ionotropic, NMDA 1 isoform X4"/>
    <property type="match status" value="1"/>
</dbReference>
<dbReference type="PROSITE" id="PS50014">
    <property type="entry name" value="BROMODOMAIN_2"/>
    <property type="match status" value="1"/>
</dbReference>
<feature type="region of interest" description="Disordered" evidence="30">
    <location>
        <begin position="1359"/>
        <end position="1388"/>
    </location>
</feature>
<dbReference type="PRINTS" id="PR00503">
    <property type="entry name" value="BROMODOMAIN"/>
</dbReference>
<dbReference type="GO" id="GO:0006338">
    <property type="term" value="P:chromatin remodeling"/>
    <property type="evidence" value="ECO:0007669"/>
    <property type="project" value="TreeGrafter"/>
</dbReference>
<dbReference type="GO" id="GO:0004972">
    <property type="term" value="F:NMDA glutamate receptor activity"/>
    <property type="evidence" value="ECO:0007669"/>
    <property type="project" value="UniProtKB-ARBA"/>
</dbReference>
<feature type="compositionally biased region" description="Low complexity" evidence="30">
    <location>
        <begin position="1579"/>
        <end position="1596"/>
    </location>
</feature>
<evidence type="ECO:0000256" key="29">
    <source>
        <dbReference type="PROSITE-ProRule" id="PRU00035"/>
    </source>
</evidence>
<dbReference type="InterPro" id="IPR001320">
    <property type="entry name" value="Iontro_rcpt_C"/>
</dbReference>
<dbReference type="Pfam" id="PF01094">
    <property type="entry name" value="ANF_receptor"/>
    <property type="match status" value="1"/>
</dbReference>
<evidence type="ECO:0000256" key="11">
    <source>
        <dbReference type="ARBA" id="ARBA00022837"/>
    </source>
</evidence>
<feature type="compositionally biased region" description="Basic and acidic residues" evidence="30">
    <location>
        <begin position="1610"/>
        <end position="1637"/>
    </location>
</feature>
<evidence type="ECO:0000259" key="35">
    <source>
        <dbReference type="PROSITE" id="PS51465"/>
    </source>
</evidence>
<dbReference type="SUPFAM" id="SSF57184">
    <property type="entry name" value="Growth factor receptor domain"/>
    <property type="match status" value="1"/>
</dbReference>
<evidence type="ECO:0000256" key="12">
    <source>
        <dbReference type="ARBA" id="ARBA00022842"/>
    </source>
</evidence>
<evidence type="ECO:0000256" key="4">
    <source>
        <dbReference type="ARBA" id="ARBA00022448"/>
    </source>
</evidence>
<dbReference type="GO" id="GO:0000785">
    <property type="term" value="C:chromatin"/>
    <property type="evidence" value="ECO:0007669"/>
    <property type="project" value="TreeGrafter"/>
</dbReference>
<dbReference type="GO" id="GO:0098839">
    <property type="term" value="C:postsynaptic density membrane"/>
    <property type="evidence" value="ECO:0007669"/>
    <property type="project" value="UniProtKB-SubCell"/>
</dbReference>
<evidence type="ECO:0000256" key="25">
    <source>
        <dbReference type="ARBA" id="ARBA00034112"/>
    </source>
</evidence>
<dbReference type="SMART" id="SM00297">
    <property type="entry name" value="BROMO"/>
    <property type="match status" value="1"/>
</dbReference>
<feature type="region of interest" description="Disordered" evidence="30">
    <location>
        <begin position="1502"/>
        <end position="1643"/>
    </location>
</feature>
<dbReference type="SMART" id="SM00409">
    <property type="entry name" value="IG"/>
    <property type="match status" value="1"/>
</dbReference>
<dbReference type="Gene3D" id="1.10.287.70">
    <property type="match status" value="1"/>
</dbReference>
<evidence type="ECO:0000259" key="33">
    <source>
        <dbReference type="PROSITE" id="PS50835"/>
    </source>
</evidence>
<dbReference type="Gene3D" id="2.60.40.10">
    <property type="entry name" value="Immunoglobulins"/>
    <property type="match status" value="1"/>
</dbReference>
<evidence type="ECO:0000256" key="27">
    <source>
        <dbReference type="ARBA" id="ARBA00036239"/>
    </source>
</evidence>
<evidence type="ECO:0000256" key="17">
    <source>
        <dbReference type="ARBA" id="ARBA00023136"/>
    </source>
</evidence>
<dbReference type="Gene3D" id="3.40.50.2300">
    <property type="match status" value="2"/>
</dbReference>
<evidence type="ECO:0000259" key="34">
    <source>
        <dbReference type="PROSITE" id="PS51323"/>
    </source>
</evidence>
<dbReference type="SUPFAM" id="SSF53822">
    <property type="entry name" value="Periplasmic binding protein-like I"/>
    <property type="match status" value="1"/>
</dbReference>
<keyword evidence="37" id="KW-1185">Reference proteome</keyword>
<dbReference type="PROSITE" id="PS50835">
    <property type="entry name" value="IG_LIKE"/>
    <property type="match status" value="1"/>
</dbReference>
<evidence type="ECO:0000256" key="22">
    <source>
        <dbReference type="ARBA" id="ARBA00023286"/>
    </source>
</evidence>
<feature type="compositionally biased region" description="Pro residues" evidence="30">
    <location>
        <begin position="955"/>
        <end position="977"/>
    </location>
</feature>
<dbReference type="SMART" id="SM00918">
    <property type="entry name" value="Lig_chan-Glu_bd"/>
    <property type="match status" value="1"/>
</dbReference>
<keyword evidence="20" id="KW-0325">Glycoprotein</keyword>
<evidence type="ECO:0000256" key="7">
    <source>
        <dbReference type="ARBA" id="ARBA00022723"/>
    </source>
</evidence>
<evidence type="ECO:0000256" key="15">
    <source>
        <dbReference type="ARBA" id="ARBA00023065"/>
    </source>
</evidence>
<comment type="subcellular location">
    <subcellularLocation>
        <location evidence="1">Cell membrane</location>
        <topology evidence="1">Multi-pass membrane protein</topology>
    </subcellularLocation>
    <subcellularLocation>
        <location evidence="25">Postsynaptic density membrane</location>
    </subcellularLocation>
</comment>
<keyword evidence="4" id="KW-0813">Transport</keyword>
<evidence type="ECO:0000256" key="8">
    <source>
        <dbReference type="ARBA" id="ARBA00022729"/>
    </source>
</evidence>
<comment type="caution">
    <text evidence="36">The sequence shown here is derived from an EMBL/GenBank/DDBJ whole genome shotgun (WGS) entry which is preliminary data.</text>
</comment>
<dbReference type="Pfam" id="PF10613">
    <property type="entry name" value="Lig_chan-Glu_bd"/>
    <property type="match status" value="1"/>
</dbReference>
<keyword evidence="19" id="KW-0675">Receptor</keyword>
<organism evidence="36 37">
    <name type="scientific">Mugilogobius chulae</name>
    <name type="common">yellowstripe goby</name>
    <dbReference type="NCBI Taxonomy" id="88201"/>
    <lineage>
        <taxon>Eukaryota</taxon>
        <taxon>Metazoa</taxon>
        <taxon>Chordata</taxon>
        <taxon>Craniata</taxon>
        <taxon>Vertebrata</taxon>
        <taxon>Euteleostomi</taxon>
        <taxon>Actinopterygii</taxon>
        <taxon>Neopterygii</taxon>
        <taxon>Teleostei</taxon>
        <taxon>Neoteleostei</taxon>
        <taxon>Acanthomorphata</taxon>
        <taxon>Gobiaria</taxon>
        <taxon>Gobiiformes</taxon>
        <taxon>Gobioidei</taxon>
        <taxon>Gobiidae</taxon>
        <taxon>Gobionellinae</taxon>
        <taxon>Mugilogobius</taxon>
    </lineage>
</organism>
<feature type="transmembrane region" description="Helical" evidence="31">
    <location>
        <begin position="643"/>
        <end position="669"/>
    </location>
</feature>
<feature type="compositionally biased region" description="Polar residues" evidence="30">
    <location>
        <begin position="1512"/>
        <end position="1525"/>
    </location>
</feature>
<keyword evidence="8" id="KW-0732">Signal</keyword>
<evidence type="ECO:0000313" key="37">
    <source>
        <dbReference type="Proteomes" id="UP001460270"/>
    </source>
</evidence>
<dbReference type="InterPro" id="IPR036427">
    <property type="entry name" value="Bromodomain-like_sf"/>
</dbReference>
<proteinExistence type="inferred from homology"/>
<accession>A0AAW0NIB1</accession>
<dbReference type="InterPro" id="IPR001828">
    <property type="entry name" value="ANF_lig-bd_rcpt"/>
</dbReference>
<dbReference type="FunFam" id="3.40.50.2300:FF:000025">
    <property type="entry name" value="glutamate receptor ionotropic, NMDA 1 isoform X1"/>
    <property type="match status" value="1"/>
</dbReference>
<evidence type="ECO:0000256" key="16">
    <source>
        <dbReference type="ARBA" id="ARBA00023117"/>
    </source>
</evidence>
<keyword evidence="15" id="KW-0406">Ion transport</keyword>
<dbReference type="CDD" id="cd06379">
    <property type="entry name" value="PBP1_iGluR_NMDA_NR1"/>
    <property type="match status" value="1"/>
</dbReference>
<dbReference type="FunFam" id="3.40.190.10:FF:000010">
    <property type="entry name" value="glutamate receptor ionotropic, NMDA 1 isoform X1"/>
    <property type="match status" value="1"/>
</dbReference>
<feature type="region of interest" description="Disordered" evidence="30">
    <location>
        <begin position="1311"/>
        <end position="1331"/>
    </location>
</feature>
<dbReference type="PANTHER" id="PTHR22880">
    <property type="entry name" value="FALZ-RELATED BROMODOMAIN-CONTAINING PROTEINS"/>
    <property type="match status" value="1"/>
</dbReference>
<evidence type="ECO:0000256" key="14">
    <source>
        <dbReference type="ARBA" id="ARBA00023018"/>
    </source>
</evidence>
<dbReference type="PROSITE" id="PS00633">
    <property type="entry name" value="BROMODOMAIN_1"/>
    <property type="match status" value="1"/>
</dbReference>
<keyword evidence="23" id="KW-0407">Ion channel</keyword>
<dbReference type="InterPro" id="IPR049873">
    <property type="entry name" value="NMDA1-like_N"/>
</dbReference>
<dbReference type="CDD" id="cd05497">
    <property type="entry name" value="Bromo_Brdt_I_like"/>
    <property type="match status" value="1"/>
</dbReference>
<feature type="domain" description="Bromo" evidence="32">
    <location>
        <begin position="1404"/>
        <end position="1476"/>
    </location>
</feature>
<evidence type="ECO:0000256" key="9">
    <source>
        <dbReference type="ARBA" id="ARBA00022737"/>
    </source>
</evidence>
<dbReference type="InterPro" id="IPR009030">
    <property type="entry name" value="Growth_fac_rcpt_cys_sf"/>
</dbReference>
<dbReference type="Pfam" id="PF00439">
    <property type="entry name" value="Bromodomain"/>
    <property type="match status" value="1"/>
</dbReference>
<dbReference type="GO" id="GO:0006355">
    <property type="term" value="P:regulation of DNA-templated transcription"/>
    <property type="evidence" value="ECO:0007669"/>
    <property type="project" value="TreeGrafter"/>
</dbReference>
<dbReference type="InterPro" id="IPR043508">
    <property type="entry name" value="Bromo_Brdt_I"/>
</dbReference>
<evidence type="ECO:0000256" key="5">
    <source>
        <dbReference type="ARBA" id="ARBA00022475"/>
    </source>
</evidence>
<evidence type="ECO:0000256" key="1">
    <source>
        <dbReference type="ARBA" id="ARBA00004651"/>
    </source>
</evidence>
<evidence type="ECO:0000256" key="24">
    <source>
        <dbReference type="ARBA" id="ARBA00032177"/>
    </source>
</evidence>
<dbReference type="InterPro" id="IPR028082">
    <property type="entry name" value="Peripla_BP_I"/>
</dbReference>
<feature type="domain" description="IGFBP N-terminal" evidence="34">
    <location>
        <begin position="1061"/>
        <end position="1135"/>
    </location>
</feature>
<dbReference type="SUPFAM" id="SSF81324">
    <property type="entry name" value="Voltage-gated potassium channels"/>
    <property type="match status" value="1"/>
</dbReference>
<keyword evidence="22" id="KW-1071">Ligand-gated ion channel</keyword>
<dbReference type="SUPFAM" id="SSF100895">
    <property type="entry name" value="Kazal-type serine protease inhibitors"/>
    <property type="match status" value="1"/>
</dbReference>
<feature type="compositionally biased region" description="Low complexity" evidence="30">
    <location>
        <begin position="1539"/>
        <end position="1549"/>
    </location>
</feature>
<dbReference type="SUPFAM" id="SSF47370">
    <property type="entry name" value="Bromodomain"/>
    <property type="match status" value="1"/>
</dbReference>
<dbReference type="SUPFAM" id="SSF48726">
    <property type="entry name" value="Immunoglobulin"/>
    <property type="match status" value="1"/>
</dbReference>
<keyword evidence="17 31" id="KW-0472">Membrane</keyword>
<evidence type="ECO:0000256" key="18">
    <source>
        <dbReference type="ARBA" id="ARBA00023157"/>
    </source>
</evidence>
<gene>
    <name evidence="36" type="ORF">WMY93_020411</name>
</gene>
<evidence type="ECO:0000256" key="30">
    <source>
        <dbReference type="SAM" id="MobiDB-lite"/>
    </source>
</evidence>